<reference evidence="1" key="1">
    <citation type="submission" date="2016-04" db="EMBL/GenBank/DDBJ databases">
        <authorList>
            <person name="Evans L.H."/>
            <person name="Alamgir A."/>
            <person name="Owens N."/>
            <person name="Weber N.D."/>
            <person name="Virtaneva K."/>
            <person name="Barbian K."/>
            <person name="Babar A."/>
            <person name="Rosenke K."/>
        </authorList>
    </citation>
    <scope>NUCLEOTIDE SEQUENCE</scope>
    <source>
        <strain evidence="1">86</strain>
    </source>
</reference>
<dbReference type="EMBL" id="FLUQ01000002">
    <property type="protein sequence ID" value="SBW04965.1"/>
    <property type="molecule type" value="Genomic_DNA"/>
</dbReference>
<evidence type="ECO:0000313" key="1">
    <source>
        <dbReference type="EMBL" id="SBW04965.1"/>
    </source>
</evidence>
<dbReference type="AlphaFoldDB" id="A0A212K0C2"/>
<protein>
    <submittedName>
        <fullName evidence="1">Uncharacterized protein</fullName>
    </submittedName>
</protein>
<proteinExistence type="predicted"/>
<gene>
    <name evidence="1" type="ORF">KL86DPRO_20405</name>
</gene>
<organism evidence="1">
    <name type="scientific">uncultured delta proteobacterium</name>
    <dbReference type="NCBI Taxonomy" id="34034"/>
    <lineage>
        <taxon>Bacteria</taxon>
        <taxon>Deltaproteobacteria</taxon>
        <taxon>environmental samples</taxon>
    </lineage>
</organism>
<name>A0A212K0C2_9DELT</name>
<sequence>MRTIALTRPAPGQHHTLPLAGLDALVLSFNPSDAVFRRRDDALRLTFGDGATIAVTGFFTGDAIPPLPVTLADGTRMDAAEMLALFAPHLALPPASGLESFAAGGEKQPRGKVPADLSGLAADEEFVFSPENAQADDGARHNLQAVYQEVVFSDDEITIGPSVYGTLFTIGTETALHIHLNNNEAEMLDLDDCLARLPGLFPDSPPVRAIAVTGGADNRVILDGASLSGPLETAPLAGLGTTQFDRYAYRYGGGMMLALYIQTILQVAR</sequence>
<accession>A0A212K0C2</accession>